<comment type="function">
    <text evidence="3">Acts as component of the GARP complex that is involved in retrograde transport from early and late endosomes to the trans-Golgi network (TGN).</text>
</comment>
<comment type="subunit">
    <text evidence="3">Component of the Golgi-associated retrograde protein (GARP) complex.</text>
</comment>
<organism evidence="4 5">
    <name type="scientific">Glossina pallidipes</name>
    <name type="common">Tsetse fly</name>
    <dbReference type="NCBI Taxonomy" id="7398"/>
    <lineage>
        <taxon>Eukaryota</taxon>
        <taxon>Metazoa</taxon>
        <taxon>Ecdysozoa</taxon>
        <taxon>Arthropoda</taxon>
        <taxon>Hexapoda</taxon>
        <taxon>Insecta</taxon>
        <taxon>Pterygota</taxon>
        <taxon>Neoptera</taxon>
        <taxon>Endopterygota</taxon>
        <taxon>Diptera</taxon>
        <taxon>Brachycera</taxon>
        <taxon>Muscomorpha</taxon>
        <taxon>Hippoboscoidea</taxon>
        <taxon>Glossinidae</taxon>
        <taxon>Glossina</taxon>
    </lineage>
</organism>
<dbReference type="GO" id="GO:0007030">
    <property type="term" value="P:Golgi organization"/>
    <property type="evidence" value="ECO:0007669"/>
    <property type="project" value="UniProtKB-UniRule"/>
</dbReference>
<dbReference type="Proteomes" id="UP000092445">
    <property type="component" value="Unassembled WGS sequence"/>
</dbReference>
<dbReference type="Pfam" id="PF08700">
    <property type="entry name" value="VPS51_Exo84_N"/>
    <property type="match status" value="1"/>
</dbReference>
<evidence type="ECO:0000256" key="2">
    <source>
        <dbReference type="ARBA" id="ARBA00016122"/>
    </source>
</evidence>
<reference evidence="4" key="2">
    <citation type="submission" date="2020-05" db="UniProtKB">
        <authorList>
            <consortium name="EnsemblMetazoa"/>
        </authorList>
    </citation>
    <scope>IDENTIFICATION</scope>
    <source>
        <strain evidence="4">IAEA</strain>
    </source>
</reference>
<keyword evidence="5" id="KW-1185">Reference proteome</keyword>
<reference evidence="5" key="1">
    <citation type="submission" date="2014-03" db="EMBL/GenBank/DDBJ databases">
        <authorList>
            <person name="Aksoy S."/>
            <person name="Warren W."/>
            <person name="Wilson R.K."/>
        </authorList>
    </citation>
    <scope>NUCLEOTIDE SEQUENCE [LARGE SCALE GENOMIC DNA]</scope>
    <source>
        <strain evidence="5">IAEA</strain>
    </source>
</reference>
<dbReference type="GO" id="GO:0032456">
    <property type="term" value="P:endocytic recycling"/>
    <property type="evidence" value="ECO:0007669"/>
    <property type="project" value="TreeGrafter"/>
</dbReference>
<dbReference type="GO" id="GO:1990745">
    <property type="term" value="C:EARP complex"/>
    <property type="evidence" value="ECO:0007669"/>
    <property type="project" value="TreeGrafter"/>
</dbReference>
<keyword evidence="3" id="KW-0333">Golgi apparatus</keyword>
<dbReference type="AlphaFoldDB" id="A0A1A9ZU31"/>
<dbReference type="GO" id="GO:0015031">
    <property type="term" value="P:protein transport"/>
    <property type="evidence" value="ECO:0007669"/>
    <property type="project" value="UniProtKB-UniRule"/>
</dbReference>
<sequence>MNRCEIDLLEPGWTAPKIGQKIEGEVLLESLELAKSRRLILDSFSTHLNSLDDNASTVHGAAVLYERFLQHLRTHSDTCHVTLIYENYNKFILATDTIRKMKNGFKQMETDMNLLKDEMSPITSFSEQLDERAIYLPRNSDKVFLY</sequence>
<dbReference type="GO" id="GO:0042147">
    <property type="term" value="P:retrograde transport, endosome to Golgi"/>
    <property type="evidence" value="ECO:0007669"/>
    <property type="project" value="UniProtKB-UniRule"/>
</dbReference>
<evidence type="ECO:0000256" key="1">
    <source>
        <dbReference type="ARBA" id="ARBA00006080"/>
    </source>
</evidence>
<evidence type="ECO:0000313" key="4">
    <source>
        <dbReference type="EnsemblMetazoa" id="GPAI025103-PA"/>
    </source>
</evidence>
<dbReference type="STRING" id="7398.A0A1A9ZU31"/>
<proteinExistence type="inferred from homology"/>
<dbReference type="GO" id="GO:0000938">
    <property type="term" value="C:GARP complex"/>
    <property type="evidence" value="ECO:0007669"/>
    <property type="project" value="UniProtKB-UniRule"/>
</dbReference>
<dbReference type="VEuPathDB" id="VectorBase:GPAI025103"/>
<keyword evidence="3" id="KW-0813">Transport</keyword>
<dbReference type="GO" id="GO:0016020">
    <property type="term" value="C:membrane"/>
    <property type="evidence" value="ECO:0007669"/>
    <property type="project" value="TreeGrafter"/>
</dbReference>
<dbReference type="GO" id="GO:0048193">
    <property type="term" value="P:Golgi vesicle transport"/>
    <property type="evidence" value="ECO:0007669"/>
    <property type="project" value="TreeGrafter"/>
</dbReference>
<dbReference type="PANTHER" id="PTHR15954:SF4">
    <property type="entry name" value="VACUOLAR PROTEIN SORTING-ASSOCIATED PROTEIN 51 HOMOLOG"/>
    <property type="match status" value="1"/>
</dbReference>
<name>A0A1A9ZU31_GLOPL</name>
<dbReference type="PANTHER" id="PTHR15954">
    <property type="entry name" value="VACUOLAR PROTEIN SORTING-ASSOCIATED PROTEIN 51 HOMOLOG"/>
    <property type="match status" value="1"/>
</dbReference>
<comment type="subcellular location">
    <subcellularLocation>
        <location evidence="3">Golgi apparatus</location>
        <location evidence="3">trans-Golgi network</location>
    </subcellularLocation>
</comment>
<dbReference type="GO" id="GO:0007041">
    <property type="term" value="P:lysosomal transport"/>
    <property type="evidence" value="ECO:0007669"/>
    <property type="project" value="TreeGrafter"/>
</dbReference>
<accession>A0A1A9ZU31</accession>
<dbReference type="EnsemblMetazoa" id="GPAI025103-RA">
    <property type="protein sequence ID" value="GPAI025103-PA"/>
    <property type="gene ID" value="GPAI025103"/>
</dbReference>
<keyword evidence="3" id="KW-0653">Protein transport</keyword>
<dbReference type="InterPro" id="IPR014812">
    <property type="entry name" value="Vps51"/>
</dbReference>
<evidence type="ECO:0000313" key="5">
    <source>
        <dbReference type="Proteomes" id="UP000092445"/>
    </source>
</evidence>
<comment type="similarity">
    <text evidence="1 3">Belongs to the VPS51 family.</text>
</comment>
<dbReference type="GO" id="GO:0005829">
    <property type="term" value="C:cytosol"/>
    <property type="evidence" value="ECO:0007669"/>
    <property type="project" value="GOC"/>
</dbReference>
<keyword evidence="3" id="KW-0445">Lipid transport</keyword>
<evidence type="ECO:0000256" key="3">
    <source>
        <dbReference type="RuleBase" id="RU368010"/>
    </source>
</evidence>
<dbReference type="GO" id="GO:0006869">
    <property type="term" value="P:lipid transport"/>
    <property type="evidence" value="ECO:0007669"/>
    <property type="project" value="UniProtKB-UniRule"/>
</dbReference>
<protein>
    <recommendedName>
        <fullName evidence="2 3">Vacuolar protein sorting-associated protein 51 homolog</fullName>
    </recommendedName>
</protein>